<evidence type="ECO:0000256" key="1">
    <source>
        <dbReference type="SAM" id="MobiDB-lite"/>
    </source>
</evidence>
<protein>
    <submittedName>
        <fullName evidence="3">Uncharacterized protein</fullName>
    </submittedName>
</protein>
<evidence type="ECO:0000313" key="3">
    <source>
        <dbReference type="EMBL" id="CAI9290201.1"/>
    </source>
</evidence>
<keyword evidence="2" id="KW-1133">Transmembrane helix</keyword>
<accession>A0AA36EBD5</accession>
<reference evidence="3" key="1">
    <citation type="submission" date="2023-04" db="EMBL/GenBank/DDBJ databases">
        <authorList>
            <person name="Vijverberg K."/>
            <person name="Xiong W."/>
            <person name="Schranz E."/>
        </authorList>
    </citation>
    <scope>NUCLEOTIDE SEQUENCE</scope>
</reference>
<dbReference type="Proteomes" id="UP001177003">
    <property type="component" value="Chromosome 6"/>
</dbReference>
<dbReference type="AlphaFoldDB" id="A0AA36EBD5"/>
<name>A0AA36EBD5_LACSI</name>
<feature type="region of interest" description="Disordered" evidence="1">
    <location>
        <begin position="113"/>
        <end position="169"/>
    </location>
</feature>
<feature type="compositionally biased region" description="Basic and acidic residues" evidence="1">
    <location>
        <begin position="113"/>
        <end position="132"/>
    </location>
</feature>
<gene>
    <name evidence="3" type="ORF">LSALG_LOCUS29408</name>
</gene>
<keyword evidence="4" id="KW-1185">Reference proteome</keyword>
<keyword evidence="2" id="KW-0472">Membrane</keyword>
<organism evidence="3 4">
    <name type="scientific">Lactuca saligna</name>
    <name type="common">Willowleaf lettuce</name>
    <dbReference type="NCBI Taxonomy" id="75948"/>
    <lineage>
        <taxon>Eukaryota</taxon>
        <taxon>Viridiplantae</taxon>
        <taxon>Streptophyta</taxon>
        <taxon>Embryophyta</taxon>
        <taxon>Tracheophyta</taxon>
        <taxon>Spermatophyta</taxon>
        <taxon>Magnoliopsida</taxon>
        <taxon>eudicotyledons</taxon>
        <taxon>Gunneridae</taxon>
        <taxon>Pentapetalae</taxon>
        <taxon>asterids</taxon>
        <taxon>campanulids</taxon>
        <taxon>Asterales</taxon>
        <taxon>Asteraceae</taxon>
        <taxon>Cichorioideae</taxon>
        <taxon>Cichorieae</taxon>
        <taxon>Lactucinae</taxon>
        <taxon>Lactuca</taxon>
    </lineage>
</organism>
<sequence length="355" mass="38825">MEATSRTHDLITHRANRHPLLIRSLLFVLTLVSFDVFDPPSFLFTFVGINYKDCTDGSVLEEGHKQVKGNMWEKICSFYMKSLLVDLIRPDDIKELCSVLVVYANEAARMLADDQRESSTLKEEPETEKVVADEPSSGAHNDDDEMGPNGSGSDGPDGSKGSPMSPGTLALMCDEQDTVFTASNSIPGGAHVPAQLPHGQVVTETYAAQEKIVLTAFQDCLNRLITFGELKETQCSSLARSDSGGQSQMENQHEQLAAGQDVRMFEECLQTSESDDEPMTKLAIIPCTVLLETLFFSKQFSKKIRFSLTVLLMGVGIATVTDLQLNMLGSVLSLLAVLTTGVPESLNSHKLDDKL</sequence>
<dbReference type="EMBL" id="OX465082">
    <property type="protein sequence ID" value="CAI9290201.1"/>
    <property type="molecule type" value="Genomic_DNA"/>
</dbReference>
<evidence type="ECO:0000256" key="2">
    <source>
        <dbReference type="SAM" id="Phobius"/>
    </source>
</evidence>
<proteinExistence type="predicted"/>
<keyword evidence="2" id="KW-0812">Transmembrane</keyword>
<evidence type="ECO:0000313" key="4">
    <source>
        <dbReference type="Proteomes" id="UP001177003"/>
    </source>
</evidence>
<feature type="transmembrane region" description="Helical" evidence="2">
    <location>
        <begin position="20"/>
        <end position="37"/>
    </location>
</feature>
<feature type="compositionally biased region" description="Low complexity" evidence="1">
    <location>
        <begin position="156"/>
        <end position="167"/>
    </location>
</feature>